<dbReference type="EMBL" id="CP061800">
    <property type="protein sequence ID" value="QTA89544.1"/>
    <property type="molecule type" value="Genomic_DNA"/>
</dbReference>
<keyword evidence="2" id="KW-1185">Reference proteome</keyword>
<name>A0A975BQW2_9BACT</name>
<organism evidence="1 2">
    <name type="scientific">Desulfonema magnum</name>
    <dbReference type="NCBI Taxonomy" id="45655"/>
    <lineage>
        <taxon>Bacteria</taxon>
        <taxon>Pseudomonadati</taxon>
        <taxon>Thermodesulfobacteriota</taxon>
        <taxon>Desulfobacteria</taxon>
        <taxon>Desulfobacterales</taxon>
        <taxon>Desulfococcaceae</taxon>
        <taxon>Desulfonema</taxon>
    </lineage>
</organism>
<reference evidence="1" key="1">
    <citation type="journal article" date="2021" name="Microb. Physiol.">
        <title>Proteogenomic Insights into the Physiology of Marine, Sulfate-Reducing, Filamentous Desulfonema limicola and Desulfonema magnum.</title>
        <authorList>
            <person name="Schnaars V."/>
            <person name="Wohlbrand L."/>
            <person name="Scheve S."/>
            <person name="Hinrichs C."/>
            <person name="Reinhardt R."/>
            <person name="Rabus R."/>
        </authorList>
    </citation>
    <scope>NUCLEOTIDE SEQUENCE</scope>
    <source>
        <strain evidence="1">4be13</strain>
    </source>
</reference>
<dbReference type="Proteomes" id="UP000663722">
    <property type="component" value="Chromosome"/>
</dbReference>
<proteinExistence type="predicted"/>
<gene>
    <name evidence="1" type="ORF">dnm_056000</name>
</gene>
<evidence type="ECO:0000313" key="2">
    <source>
        <dbReference type="Proteomes" id="UP000663722"/>
    </source>
</evidence>
<dbReference type="KEGG" id="dmm:dnm_056000"/>
<dbReference type="AlphaFoldDB" id="A0A975BQW2"/>
<accession>A0A975BQW2</accession>
<protein>
    <submittedName>
        <fullName evidence="1">Uncharacterized protein</fullName>
    </submittedName>
</protein>
<evidence type="ECO:0000313" key="1">
    <source>
        <dbReference type="EMBL" id="QTA89544.1"/>
    </source>
</evidence>
<sequence>MNVRWVALRSTHPAFPKLRHIFGIKENKGSLSGTAHSPAGAFKGAFIPKYKEH</sequence>